<sequence>MTRAQRIKREARWQSGLLRDKEKQLLDADKRRREMNRRAKGDQNF</sequence>
<reference evidence="2" key="1">
    <citation type="submission" date="2024-05" db="EMBL/GenBank/DDBJ databases">
        <authorList>
            <person name="Duan X."/>
        </authorList>
    </citation>
    <scope>NUCLEOTIDE SEQUENCE</scope>
</reference>
<organism evidence="2">
    <name type="scientific">Serratia phage Spe5P4</name>
    <dbReference type="NCBI Taxonomy" id="3159438"/>
    <lineage>
        <taxon>Viruses</taxon>
        <taxon>Duplodnaviria</taxon>
        <taxon>Heunggongvirae</taxon>
        <taxon>Uroviricota</taxon>
        <taxon>Caudoviricetes</taxon>
        <taxon>Lindbergviridae</taxon>
        <taxon>Myosmarvirus</taxon>
    </lineage>
</organism>
<name>A0AAU7VIB6_9CAUD</name>
<proteinExistence type="predicted"/>
<evidence type="ECO:0000256" key="1">
    <source>
        <dbReference type="SAM" id="MobiDB-lite"/>
    </source>
</evidence>
<dbReference type="EMBL" id="PP858852">
    <property type="protein sequence ID" value="XBW78137.1"/>
    <property type="molecule type" value="Genomic_DNA"/>
</dbReference>
<feature type="region of interest" description="Disordered" evidence="1">
    <location>
        <begin position="24"/>
        <end position="45"/>
    </location>
</feature>
<protein>
    <submittedName>
        <fullName evidence="2">Uncharacterized protein</fullName>
    </submittedName>
</protein>
<evidence type="ECO:0000313" key="2">
    <source>
        <dbReference type="EMBL" id="XBW78137.1"/>
    </source>
</evidence>
<gene>
    <name evidence="2" type="ORF">AUQADHIK_CDS0112</name>
</gene>
<accession>A0AAU7VIB6</accession>